<dbReference type="AlphaFoldDB" id="A0A195FJS9"/>
<keyword evidence="3" id="KW-1185">Reference proteome</keyword>
<sequence length="180" mass="20919">RMEEGAGGRERGGRVREEKTRRWRTSDTSLENEEEREIGSRTTVKCQEFEEKREVEAPKECTLRSRKEQYRDKVERITYWVASVHTEKENGKCHVAADRASVRARSWDERETEGAEKNKKTRVYVRGKPGEVSGAADATERSSVIRKMYFAKDGERERCGRSIVLRHYCQVLLPLHSDAI</sequence>
<feature type="compositionally biased region" description="Basic and acidic residues" evidence="1">
    <location>
        <begin position="1"/>
        <end position="20"/>
    </location>
</feature>
<accession>A0A195FJS9</accession>
<protein>
    <submittedName>
        <fullName evidence="2">Uncharacterized protein</fullName>
    </submittedName>
</protein>
<reference evidence="2 3" key="1">
    <citation type="submission" date="2016-03" db="EMBL/GenBank/DDBJ databases">
        <title>Trachymyrmex septentrionalis WGS genome.</title>
        <authorList>
            <person name="Nygaard S."/>
            <person name="Hu H."/>
            <person name="Boomsma J."/>
            <person name="Zhang G."/>
        </authorList>
    </citation>
    <scope>NUCLEOTIDE SEQUENCE [LARGE SCALE GENOMIC DNA]</scope>
    <source>
        <strain evidence="2">Tsep2-gDNA-1</strain>
        <tissue evidence="2">Whole body</tissue>
    </source>
</reference>
<evidence type="ECO:0000313" key="2">
    <source>
        <dbReference type="EMBL" id="KYN40259.1"/>
    </source>
</evidence>
<evidence type="ECO:0000256" key="1">
    <source>
        <dbReference type="SAM" id="MobiDB-lite"/>
    </source>
</evidence>
<organism evidence="2 3">
    <name type="scientific">Trachymyrmex septentrionalis</name>
    <dbReference type="NCBI Taxonomy" id="34720"/>
    <lineage>
        <taxon>Eukaryota</taxon>
        <taxon>Metazoa</taxon>
        <taxon>Ecdysozoa</taxon>
        <taxon>Arthropoda</taxon>
        <taxon>Hexapoda</taxon>
        <taxon>Insecta</taxon>
        <taxon>Pterygota</taxon>
        <taxon>Neoptera</taxon>
        <taxon>Endopterygota</taxon>
        <taxon>Hymenoptera</taxon>
        <taxon>Apocrita</taxon>
        <taxon>Aculeata</taxon>
        <taxon>Formicoidea</taxon>
        <taxon>Formicidae</taxon>
        <taxon>Myrmicinae</taxon>
        <taxon>Trachymyrmex</taxon>
    </lineage>
</organism>
<evidence type="ECO:0000313" key="3">
    <source>
        <dbReference type="Proteomes" id="UP000078541"/>
    </source>
</evidence>
<dbReference type="Proteomes" id="UP000078541">
    <property type="component" value="Unassembled WGS sequence"/>
</dbReference>
<feature type="non-terminal residue" evidence="2">
    <location>
        <position position="1"/>
    </location>
</feature>
<dbReference type="EMBL" id="KQ981523">
    <property type="protein sequence ID" value="KYN40259.1"/>
    <property type="molecule type" value="Genomic_DNA"/>
</dbReference>
<feature type="region of interest" description="Disordered" evidence="1">
    <location>
        <begin position="1"/>
        <end position="40"/>
    </location>
</feature>
<gene>
    <name evidence="2" type="ORF">ALC56_05204</name>
</gene>
<name>A0A195FJS9_9HYME</name>
<proteinExistence type="predicted"/>